<dbReference type="STRING" id="151549.A0A4C1XNL9"/>
<dbReference type="AlphaFoldDB" id="A0A4C1XNL9"/>
<dbReference type="OrthoDB" id="442731at2759"/>
<keyword evidence="2" id="KW-0472">Membrane</keyword>
<feature type="region of interest" description="Disordered" evidence="1">
    <location>
        <begin position="184"/>
        <end position="210"/>
    </location>
</feature>
<dbReference type="EMBL" id="BGZK01000931">
    <property type="protein sequence ID" value="GBP65526.1"/>
    <property type="molecule type" value="Genomic_DNA"/>
</dbReference>
<keyword evidence="2" id="KW-0812">Transmembrane</keyword>
<evidence type="ECO:0000256" key="2">
    <source>
        <dbReference type="SAM" id="Phobius"/>
    </source>
</evidence>
<evidence type="ECO:0000313" key="4">
    <source>
        <dbReference type="Proteomes" id="UP000299102"/>
    </source>
</evidence>
<feature type="transmembrane region" description="Helical" evidence="2">
    <location>
        <begin position="140"/>
        <end position="159"/>
    </location>
</feature>
<evidence type="ECO:0000256" key="1">
    <source>
        <dbReference type="SAM" id="MobiDB-lite"/>
    </source>
</evidence>
<organism evidence="3 4">
    <name type="scientific">Eumeta variegata</name>
    <name type="common">Bagworm moth</name>
    <name type="synonym">Eumeta japonica</name>
    <dbReference type="NCBI Taxonomy" id="151549"/>
    <lineage>
        <taxon>Eukaryota</taxon>
        <taxon>Metazoa</taxon>
        <taxon>Ecdysozoa</taxon>
        <taxon>Arthropoda</taxon>
        <taxon>Hexapoda</taxon>
        <taxon>Insecta</taxon>
        <taxon>Pterygota</taxon>
        <taxon>Neoptera</taxon>
        <taxon>Endopterygota</taxon>
        <taxon>Lepidoptera</taxon>
        <taxon>Glossata</taxon>
        <taxon>Ditrysia</taxon>
        <taxon>Tineoidea</taxon>
        <taxon>Psychidae</taxon>
        <taxon>Oiketicinae</taxon>
        <taxon>Eumeta</taxon>
    </lineage>
</organism>
<keyword evidence="2" id="KW-1133">Transmembrane helix</keyword>
<dbReference type="Proteomes" id="UP000299102">
    <property type="component" value="Unassembled WGS sequence"/>
</dbReference>
<proteinExistence type="predicted"/>
<name>A0A4C1XNL9_EUMVA</name>
<sequence>MNIINHGGHPPDLLSAMDYAALRSKRSSQIVSGLITYHNELLIQVKRACQDFPTAYARRRRRSSATLNSCRANVKGVGGSALSGGVGGVGGGHCQLAANQPLVMPVFPLRTSQPSPVPVYSPSRFHIDKRCQHRCTWKCLAISMICLCVILAAMLAYFIEASRRGVTIPIKVIVSRGVRSNLAFNQKGGPRASRQRAPPPPLQTQPIRFRRGPGRAPENLKYTISTHIDREIFTRDPSAATYAHVN</sequence>
<evidence type="ECO:0000313" key="3">
    <source>
        <dbReference type="EMBL" id="GBP65526.1"/>
    </source>
</evidence>
<comment type="caution">
    <text evidence="3">The sequence shown here is derived from an EMBL/GenBank/DDBJ whole genome shotgun (WGS) entry which is preliminary data.</text>
</comment>
<gene>
    <name evidence="3" type="primary">Ten-a</name>
    <name evidence="3" type="ORF">EVAR_98147_1</name>
</gene>
<reference evidence="3 4" key="1">
    <citation type="journal article" date="2019" name="Commun. Biol.">
        <title>The bagworm genome reveals a unique fibroin gene that provides high tensile strength.</title>
        <authorList>
            <person name="Kono N."/>
            <person name="Nakamura H."/>
            <person name="Ohtoshi R."/>
            <person name="Tomita M."/>
            <person name="Numata K."/>
            <person name="Arakawa K."/>
        </authorList>
    </citation>
    <scope>NUCLEOTIDE SEQUENCE [LARGE SCALE GENOMIC DNA]</scope>
</reference>
<protein>
    <submittedName>
        <fullName evidence="3">Teneurin-a</fullName>
    </submittedName>
</protein>
<keyword evidence="4" id="KW-1185">Reference proteome</keyword>
<accession>A0A4C1XNL9</accession>